<evidence type="ECO:0000313" key="1">
    <source>
        <dbReference type="EMBL" id="KUL31912.1"/>
    </source>
</evidence>
<evidence type="ECO:0000313" key="2">
    <source>
        <dbReference type="Proteomes" id="UP000053244"/>
    </source>
</evidence>
<comment type="caution">
    <text evidence="1">The sequence shown here is derived from an EMBL/GenBank/DDBJ whole genome shotgun (WGS) entry which is preliminary data.</text>
</comment>
<dbReference type="Proteomes" id="UP000053244">
    <property type="component" value="Unassembled WGS sequence"/>
</dbReference>
<protein>
    <submittedName>
        <fullName evidence="1">Uncharacterized protein</fullName>
    </submittedName>
</protein>
<keyword evidence="2" id="KW-1185">Reference proteome</keyword>
<organism evidence="1 2">
    <name type="scientific">Actinoplanes awajinensis subsp. mycoplanecinus</name>
    <dbReference type="NCBI Taxonomy" id="135947"/>
    <lineage>
        <taxon>Bacteria</taxon>
        <taxon>Bacillati</taxon>
        <taxon>Actinomycetota</taxon>
        <taxon>Actinomycetes</taxon>
        <taxon>Micromonosporales</taxon>
        <taxon>Micromonosporaceae</taxon>
        <taxon>Actinoplanes</taxon>
    </lineage>
</organism>
<sequence>MLPSAGHRMVPTLRGSVQRPFVTVSFEFFRQVITPRKAPVPPWHSMWIHFLFESIHDRQPLG</sequence>
<reference evidence="1 2" key="1">
    <citation type="submission" date="2015-10" db="EMBL/GenBank/DDBJ databases">
        <authorList>
            <person name="Gilbert D.G."/>
        </authorList>
    </citation>
    <scope>NUCLEOTIDE SEQUENCE [LARGE SCALE GENOMIC DNA]</scope>
    <source>
        <strain evidence="1 2">NRRL B-16712</strain>
    </source>
</reference>
<dbReference type="EMBL" id="LLZH01000189">
    <property type="protein sequence ID" value="KUL31912.1"/>
    <property type="molecule type" value="Genomic_DNA"/>
</dbReference>
<name>A0A117MRJ7_9ACTN</name>
<gene>
    <name evidence="1" type="ORF">ADL15_20590</name>
</gene>
<accession>A0A117MRJ7</accession>
<dbReference type="AlphaFoldDB" id="A0A117MRJ7"/>
<proteinExistence type="predicted"/>